<feature type="compositionally biased region" description="Basic and acidic residues" evidence="3">
    <location>
        <begin position="759"/>
        <end position="768"/>
    </location>
</feature>
<feature type="compositionally biased region" description="Polar residues" evidence="3">
    <location>
        <begin position="566"/>
        <end position="575"/>
    </location>
</feature>
<evidence type="ECO:0000256" key="1">
    <source>
        <dbReference type="ARBA" id="ARBA00023054"/>
    </source>
</evidence>
<evidence type="ECO:0000259" key="4">
    <source>
        <dbReference type="Pfam" id="PF13815"/>
    </source>
</evidence>
<dbReference type="AlphaFoldDB" id="A0A061RZ15"/>
<feature type="region of interest" description="Disordered" evidence="3">
    <location>
        <begin position="889"/>
        <end position="1047"/>
    </location>
</feature>
<dbReference type="Pfam" id="PF13815">
    <property type="entry name" value="Dzip-like_N"/>
    <property type="match status" value="1"/>
</dbReference>
<accession>A0A061RZ15</accession>
<dbReference type="InterPro" id="IPR032714">
    <property type="entry name" value="DZIP1_N"/>
</dbReference>
<feature type="compositionally biased region" description="Basic and acidic residues" evidence="3">
    <location>
        <begin position="977"/>
        <end position="988"/>
    </location>
</feature>
<protein>
    <submittedName>
        <fullName evidence="5">Zinc finger protein DZIP1</fullName>
    </submittedName>
</protein>
<feature type="compositionally biased region" description="Polar residues" evidence="3">
    <location>
        <begin position="537"/>
        <end position="546"/>
    </location>
</feature>
<feature type="domain" description="Cilium assembly protein DZIP1 N-terminal" evidence="4">
    <location>
        <begin position="23"/>
        <end position="140"/>
    </location>
</feature>
<proteinExistence type="predicted"/>
<dbReference type="PANTHER" id="PTHR23160:SF19">
    <property type="entry name" value="MYOSIN HEAVY CHAIN-RELATED PROTEIN"/>
    <property type="match status" value="1"/>
</dbReference>
<gene>
    <name evidence="5" type="primary">DZIP1</name>
    <name evidence="5" type="ORF">TSPGSL018_21681</name>
</gene>
<keyword evidence="1 2" id="KW-0175">Coiled coil</keyword>
<evidence type="ECO:0000256" key="3">
    <source>
        <dbReference type="SAM" id="MobiDB-lite"/>
    </source>
</evidence>
<reference evidence="5" key="1">
    <citation type="submission" date="2014-05" db="EMBL/GenBank/DDBJ databases">
        <title>The transcriptome of the halophilic microalga Tetraselmis sp. GSL018 isolated from the Great Salt Lake, Utah.</title>
        <authorList>
            <person name="Jinkerson R.E."/>
            <person name="D'Adamo S."/>
            <person name="Posewitz M.C."/>
        </authorList>
    </citation>
    <scope>NUCLEOTIDE SEQUENCE</scope>
    <source>
        <strain evidence="5">GSL018</strain>
    </source>
</reference>
<evidence type="ECO:0000256" key="2">
    <source>
        <dbReference type="SAM" id="Coils"/>
    </source>
</evidence>
<feature type="compositionally biased region" description="Polar residues" evidence="3">
    <location>
        <begin position="962"/>
        <end position="972"/>
    </location>
</feature>
<feature type="compositionally biased region" description="Polar residues" evidence="3">
    <location>
        <begin position="895"/>
        <end position="910"/>
    </location>
</feature>
<feature type="coiled-coil region" evidence="2">
    <location>
        <begin position="183"/>
        <end position="217"/>
    </location>
</feature>
<dbReference type="PANTHER" id="PTHR23160">
    <property type="entry name" value="SYNAPTONEMAL COMPLEX PROTEIN-RELATED"/>
    <property type="match status" value="1"/>
</dbReference>
<feature type="region of interest" description="Disordered" evidence="3">
    <location>
        <begin position="220"/>
        <end position="255"/>
    </location>
</feature>
<sequence length="1121" mass="125041">MAVNLGASDAALIAGNPVQHEPFRFDSRRTRIDWRLLHGIDISEVYSRIDLDALERVLDVIAHGDLEAEDVRHLSEVNFLKIFRLSQLTIEYLLYVQKTLQLDCEYYKDGHVRACKHVEALRLKCHEYKEHLLLKKKELKRCKKDLDRMDIFAQMFRENRNPNQQTVQPQVVYADSPETVAQVEQLQDQLQRMMEQRQQMQSAISDLAMQLSRLEDAGVPSPIREDRAGSPPASGAWRSPLPHGDEATARVSRLQDENRRLRLQLDQATRRAEQTSVELLEAQAQAKRPPPSRPSAQLEQDLQSLREELQRTHEQLKQERAERTELQRELQESKDKARRLQEQLKDALAEAGARTQPGLGEMVDDEDAAYWETRCKQLQRELEAAKERARDAEREAEMLRDRNAVLSERAARGTRPSEVVSIREAELETEVERLRLEREQLTEDLRSAELVAERLQKDYDDSEREVKRLRSLLAEEGVLDTVGLQQAKSEGRRVLHQKERFERTHGARQDPSSQARSPGSQASSGPPAQPPGKGGTQPVSGQTPTGPQRLGGDDFGPRRDERQREGSSGSLTESRYATAPPHAVGASGQETPEPKQSHEARDQPVRSFGWQSSTETLPAPIHASVGPPQEDEVFEFRESDAALENLTPPKVFAGDLAPEEHEERALSAAGEQVEPFGLSESEESEGSSSPSREPVAASTGASLKPSGLPPIPARVSSRGSVDETPRGVRSAPGAPPGSDGEPPSEPVTKRPLSQSAANIRHELEKPPEESMDESERDILEGKMEQFYEIYNHTASDDEIQDVRATDPITPSSINSAREKHKDAIMDALEMEIQQRFGVDPDAAGLRDEAFVPVMRELMRRRDEVSKRFDGKRLEYIKFMQETIRYHLKDVDDDAQGSTGTPLSSGKTESSGLDDGDDRVLGHSRQQPHRDNTSGESAQSESQLESVTESKSRSVSGRDATGSHASSENQSSTEGEEASSKERFAREDMIQDLSSIDASANVHKHKEPKAQDSPFRQQAEEGTWDTSEDRIEDAWGLGSSGQDASQKATDQLKASIDEVSETSIEEISGFDEEPSLGSMQREVEQSVRFVGLTKIRKQIQHLSCGFGMHAPDGCCVVSQGGP</sequence>
<organism evidence="5">
    <name type="scientific">Tetraselmis sp. GSL018</name>
    <dbReference type="NCBI Taxonomy" id="582737"/>
    <lineage>
        <taxon>Eukaryota</taxon>
        <taxon>Viridiplantae</taxon>
        <taxon>Chlorophyta</taxon>
        <taxon>core chlorophytes</taxon>
        <taxon>Chlorodendrophyceae</taxon>
        <taxon>Chlorodendrales</taxon>
        <taxon>Chlorodendraceae</taxon>
        <taxon>Tetraselmis</taxon>
    </lineage>
</organism>
<feature type="compositionally biased region" description="Basic and acidic residues" evidence="3">
    <location>
        <begin position="592"/>
        <end position="604"/>
    </location>
</feature>
<evidence type="ECO:0000313" key="5">
    <source>
        <dbReference type="EMBL" id="JAC75930.1"/>
    </source>
</evidence>
<feature type="compositionally biased region" description="Basic and acidic residues" evidence="3">
    <location>
        <begin position="489"/>
        <end position="508"/>
    </location>
</feature>
<feature type="compositionally biased region" description="Polar residues" evidence="3">
    <location>
        <begin position="933"/>
        <end position="954"/>
    </location>
</feature>
<feature type="region of interest" description="Disordered" evidence="3">
    <location>
        <begin position="281"/>
        <end position="300"/>
    </location>
</feature>
<feature type="compositionally biased region" description="Low complexity" evidence="3">
    <location>
        <begin position="511"/>
        <end position="526"/>
    </location>
</feature>
<feature type="region of interest" description="Disordered" evidence="3">
    <location>
        <begin position="487"/>
        <end position="780"/>
    </location>
</feature>
<feature type="region of interest" description="Disordered" evidence="3">
    <location>
        <begin position="313"/>
        <end position="341"/>
    </location>
</feature>
<dbReference type="EMBL" id="GBEZ01009677">
    <property type="protein sequence ID" value="JAC75930.1"/>
    <property type="molecule type" value="Transcribed_RNA"/>
</dbReference>
<feature type="compositionally biased region" description="Basic and acidic residues" evidence="3">
    <location>
        <begin position="243"/>
        <end position="255"/>
    </location>
</feature>
<feature type="compositionally biased region" description="Low complexity" evidence="3">
    <location>
        <begin position="730"/>
        <end position="741"/>
    </location>
</feature>
<name>A0A061RZ15_9CHLO</name>
<feature type="compositionally biased region" description="Basic and acidic residues" evidence="3">
    <location>
        <begin position="551"/>
        <end position="565"/>
    </location>
</feature>